<evidence type="ECO:0000313" key="6">
    <source>
        <dbReference type="EMBL" id="TCT00516.1"/>
    </source>
</evidence>
<dbReference type="PANTHER" id="PTHR42808:SF3">
    <property type="entry name" value="HYDROXYSTEROID DEHYDROGENASE-LIKE PROTEIN 2"/>
    <property type="match status" value="1"/>
</dbReference>
<evidence type="ECO:0000256" key="2">
    <source>
        <dbReference type="ARBA" id="ARBA00006484"/>
    </source>
</evidence>
<dbReference type="PANTHER" id="PTHR42808">
    <property type="entry name" value="HYDROXYSTEROID DEHYDROGENASE-LIKE PROTEIN 2"/>
    <property type="match status" value="1"/>
</dbReference>
<evidence type="ECO:0000256" key="1">
    <source>
        <dbReference type="ARBA" id="ARBA00004275"/>
    </source>
</evidence>
<keyword evidence="4" id="KW-0560">Oxidoreductase</keyword>
<protein>
    <submittedName>
        <fullName evidence="6">Citronellol/citronellal dehydrogenase</fullName>
    </submittedName>
</protein>
<evidence type="ECO:0000256" key="3">
    <source>
        <dbReference type="ARBA" id="ARBA00022857"/>
    </source>
</evidence>
<proteinExistence type="inferred from homology"/>
<keyword evidence="5" id="KW-0576">Peroxisome</keyword>
<dbReference type="InterPro" id="IPR051935">
    <property type="entry name" value="HSDL2"/>
</dbReference>
<dbReference type="PROSITE" id="PS00061">
    <property type="entry name" value="ADH_SHORT"/>
    <property type="match status" value="1"/>
</dbReference>
<evidence type="ECO:0000256" key="5">
    <source>
        <dbReference type="ARBA" id="ARBA00023140"/>
    </source>
</evidence>
<organism evidence="6 7">
    <name type="scientific">Aquabacter spiritensis</name>
    <dbReference type="NCBI Taxonomy" id="933073"/>
    <lineage>
        <taxon>Bacteria</taxon>
        <taxon>Pseudomonadati</taxon>
        <taxon>Pseudomonadota</taxon>
        <taxon>Alphaproteobacteria</taxon>
        <taxon>Hyphomicrobiales</taxon>
        <taxon>Xanthobacteraceae</taxon>
        <taxon>Aquabacter</taxon>
    </lineage>
</organism>
<accession>A0A4R3LLP5</accession>
<dbReference type="PRINTS" id="PR00081">
    <property type="entry name" value="GDHRDH"/>
</dbReference>
<keyword evidence="7" id="KW-1185">Reference proteome</keyword>
<dbReference type="Proteomes" id="UP000294664">
    <property type="component" value="Unassembled WGS sequence"/>
</dbReference>
<dbReference type="AlphaFoldDB" id="A0A4R3LLP5"/>
<evidence type="ECO:0000256" key="4">
    <source>
        <dbReference type="ARBA" id="ARBA00023002"/>
    </source>
</evidence>
<dbReference type="EMBL" id="SMAI01000023">
    <property type="protein sequence ID" value="TCT00516.1"/>
    <property type="molecule type" value="Genomic_DNA"/>
</dbReference>
<dbReference type="FunFam" id="3.40.50.720:FF:000301">
    <property type="entry name" value="Hydroxysteroid dehydrogenase like 2"/>
    <property type="match status" value="1"/>
</dbReference>
<reference evidence="6 7" key="1">
    <citation type="submission" date="2019-03" db="EMBL/GenBank/DDBJ databases">
        <title>Genomic Encyclopedia of Type Strains, Phase IV (KMG-IV): sequencing the most valuable type-strain genomes for metagenomic binning, comparative biology and taxonomic classification.</title>
        <authorList>
            <person name="Goeker M."/>
        </authorList>
    </citation>
    <scope>NUCLEOTIDE SEQUENCE [LARGE SCALE GENOMIC DNA]</scope>
    <source>
        <strain evidence="6 7">DSM 9035</strain>
    </source>
</reference>
<dbReference type="GO" id="GO:0016491">
    <property type="term" value="F:oxidoreductase activity"/>
    <property type="evidence" value="ECO:0007669"/>
    <property type="project" value="UniProtKB-KW"/>
</dbReference>
<dbReference type="InterPro" id="IPR036291">
    <property type="entry name" value="NAD(P)-bd_dom_sf"/>
</dbReference>
<comment type="caution">
    <text evidence="6">The sequence shown here is derived from an EMBL/GenBank/DDBJ whole genome shotgun (WGS) entry which is preliminary data.</text>
</comment>
<dbReference type="InterPro" id="IPR020904">
    <property type="entry name" value="Sc_DH/Rdtase_CS"/>
</dbReference>
<dbReference type="SUPFAM" id="SSF51735">
    <property type="entry name" value="NAD(P)-binding Rossmann-fold domains"/>
    <property type="match status" value="1"/>
</dbReference>
<name>A0A4R3LLP5_9HYPH</name>
<dbReference type="RefSeq" id="WP_132036053.1">
    <property type="nucleotide sequence ID" value="NZ_SMAI01000023.1"/>
</dbReference>
<sequence length="276" mass="29495">MEAPLKGRTLFITGASRGIGRQIALTAAAQGANIVIAAKSDVPHPKLPGTIHTVAEEVRERGGQALAVKVDVRDDASIAAAMAATAATFGRLDGVVANAGAIRLEPAATIEMKRFDLLYQVNTRALLAVTKAALPLLEAADNPHVLSMSPPISLRSDWLAPYIPYTVTKFGMTLLCLGMAEEFRGKGIAVNALWPRTTIATAAVQFEVGADYIARSRTPAIVADAACLILASPARDNTGQTLLDEEVLRRAGRTDFDMYRNSRTEEDLALDLFVER</sequence>
<keyword evidence="3" id="KW-0521">NADP</keyword>
<dbReference type="InterPro" id="IPR002347">
    <property type="entry name" value="SDR_fam"/>
</dbReference>
<dbReference type="NCBIfam" id="NF006133">
    <property type="entry name" value="PRK08278.1"/>
    <property type="match status" value="1"/>
</dbReference>
<gene>
    <name evidence="6" type="ORF">EDC64_12310</name>
</gene>
<dbReference type="Pfam" id="PF00106">
    <property type="entry name" value="adh_short"/>
    <property type="match status" value="1"/>
</dbReference>
<evidence type="ECO:0000313" key="7">
    <source>
        <dbReference type="Proteomes" id="UP000294664"/>
    </source>
</evidence>
<dbReference type="Gene3D" id="3.40.50.720">
    <property type="entry name" value="NAD(P)-binding Rossmann-like Domain"/>
    <property type="match status" value="1"/>
</dbReference>
<dbReference type="OrthoDB" id="9810935at2"/>
<comment type="similarity">
    <text evidence="2">Belongs to the short-chain dehydrogenases/reductases (SDR) family.</text>
</comment>
<comment type="subcellular location">
    <subcellularLocation>
        <location evidence="1">Peroxisome</location>
    </subcellularLocation>
</comment>